<dbReference type="EMBL" id="QGNW01001053">
    <property type="protein sequence ID" value="RVW57551.1"/>
    <property type="molecule type" value="Genomic_DNA"/>
</dbReference>
<dbReference type="AlphaFoldDB" id="A0A438FC50"/>
<comment type="caution">
    <text evidence="3">The sequence shown here is derived from an EMBL/GenBank/DDBJ whole genome shotgun (WGS) entry which is preliminary data.</text>
</comment>
<feature type="compositionally biased region" description="Acidic residues" evidence="1">
    <location>
        <begin position="81"/>
        <end position="96"/>
    </location>
</feature>
<evidence type="ECO:0000259" key="2">
    <source>
        <dbReference type="Pfam" id="PF03108"/>
    </source>
</evidence>
<feature type="region of interest" description="Disordered" evidence="1">
    <location>
        <begin position="79"/>
        <end position="103"/>
    </location>
</feature>
<dbReference type="Pfam" id="PF03108">
    <property type="entry name" value="DBD_Tnp_Mut"/>
    <property type="match status" value="1"/>
</dbReference>
<evidence type="ECO:0000313" key="3">
    <source>
        <dbReference type="EMBL" id="RVW57551.1"/>
    </source>
</evidence>
<dbReference type="InterPro" id="IPR004332">
    <property type="entry name" value="Transposase_MuDR"/>
</dbReference>
<evidence type="ECO:0000256" key="1">
    <source>
        <dbReference type="SAM" id="MobiDB-lite"/>
    </source>
</evidence>
<feature type="domain" description="Transposase MuDR plant" evidence="2">
    <location>
        <begin position="220"/>
        <end position="279"/>
    </location>
</feature>
<sequence>MIYDIIGVDRHYQLVLKCRHPTKMNKFQPLVVRNDRTVARMLVMPSKYGMSSVQLFIEQSPNHNHLSNEIGHLTRWSTGDIDVDDENERDEEDDRDDAINTDKIHLPNDDENCCERENIDLVMVQQVVECENTRYVNLEVGDRSNNPEVEFEVENTPPIASPHGTQVNVSNDNLEATFALVSYHMPPTQQFSNMDEAINCVVSDWTPWKNPTLGNVDGELSIGQIFSSKSYLQHAVKMFSIKSHQEFIVYRSNASVLVLKCKKALECQWQLRAMTVKNTAAVNERYSGWTEPDVYHRFCMGHLTSNFNIKFKDKTLKDLMCRAAMESKLKKFISHMDTIGRINVEARNWLEQISFQKWALSHDGGRRYGIMATNMSKVFNGVLKVRREHGASWLASGEEFTPHIDVKIKAKVVKAGSHEVLLYNHVVGRFHVKTRHFVGSSMETSHISDTVLSPLNEVLHM</sequence>
<name>A0A438FC50_VITVI</name>
<evidence type="ECO:0000313" key="4">
    <source>
        <dbReference type="Proteomes" id="UP000288805"/>
    </source>
</evidence>
<protein>
    <recommendedName>
        <fullName evidence="2">Transposase MuDR plant domain-containing protein</fullName>
    </recommendedName>
</protein>
<proteinExistence type="predicted"/>
<dbReference type="PANTHER" id="PTHR31973">
    <property type="entry name" value="POLYPROTEIN, PUTATIVE-RELATED"/>
    <property type="match status" value="1"/>
</dbReference>
<reference evidence="3 4" key="1">
    <citation type="journal article" date="2018" name="PLoS Genet.">
        <title>Population sequencing reveals clonal diversity and ancestral inbreeding in the grapevine cultivar Chardonnay.</title>
        <authorList>
            <person name="Roach M.J."/>
            <person name="Johnson D.L."/>
            <person name="Bohlmann J."/>
            <person name="van Vuuren H.J."/>
            <person name="Jones S.J."/>
            <person name="Pretorius I.S."/>
            <person name="Schmidt S.A."/>
            <person name="Borneman A.R."/>
        </authorList>
    </citation>
    <scope>NUCLEOTIDE SEQUENCE [LARGE SCALE GENOMIC DNA]</scope>
    <source>
        <strain evidence="4">cv. Chardonnay</strain>
        <tissue evidence="3">Leaf</tissue>
    </source>
</reference>
<accession>A0A438FC50</accession>
<dbReference type="PANTHER" id="PTHR31973:SF195">
    <property type="entry name" value="MUDR FAMILY TRANSPOSASE"/>
    <property type="match status" value="1"/>
</dbReference>
<organism evidence="3 4">
    <name type="scientific">Vitis vinifera</name>
    <name type="common">Grape</name>
    <dbReference type="NCBI Taxonomy" id="29760"/>
    <lineage>
        <taxon>Eukaryota</taxon>
        <taxon>Viridiplantae</taxon>
        <taxon>Streptophyta</taxon>
        <taxon>Embryophyta</taxon>
        <taxon>Tracheophyta</taxon>
        <taxon>Spermatophyta</taxon>
        <taxon>Magnoliopsida</taxon>
        <taxon>eudicotyledons</taxon>
        <taxon>Gunneridae</taxon>
        <taxon>Pentapetalae</taxon>
        <taxon>rosids</taxon>
        <taxon>Vitales</taxon>
        <taxon>Vitaceae</taxon>
        <taxon>Viteae</taxon>
        <taxon>Vitis</taxon>
    </lineage>
</organism>
<dbReference type="Proteomes" id="UP000288805">
    <property type="component" value="Unassembled WGS sequence"/>
</dbReference>
<gene>
    <name evidence="3" type="ORF">CK203_093075</name>
</gene>